<dbReference type="InterPro" id="IPR025569">
    <property type="entry name" value="DUF4335"/>
</dbReference>
<feature type="compositionally biased region" description="Low complexity" evidence="1">
    <location>
        <begin position="205"/>
        <end position="222"/>
    </location>
</feature>
<dbReference type="EMBL" id="JAMPKK010000060">
    <property type="protein sequence ID" value="MEP0867154.1"/>
    <property type="molecule type" value="Genomic_DNA"/>
</dbReference>
<proteinExistence type="predicted"/>
<gene>
    <name evidence="2" type="ORF">NDI37_22135</name>
</gene>
<dbReference type="RefSeq" id="WP_190423453.1">
    <property type="nucleotide sequence ID" value="NZ_JAMPKK010000060.1"/>
</dbReference>
<evidence type="ECO:0000256" key="1">
    <source>
        <dbReference type="SAM" id="MobiDB-lite"/>
    </source>
</evidence>
<name>A0ABV0JUM9_9CYAN</name>
<dbReference type="Pfam" id="PF14233">
    <property type="entry name" value="DUF4335"/>
    <property type="match status" value="1"/>
</dbReference>
<reference evidence="2 3" key="1">
    <citation type="submission" date="2022-04" db="EMBL/GenBank/DDBJ databases">
        <title>Positive selection, recombination, and allopatry shape intraspecific diversity of widespread and dominant cyanobacteria.</title>
        <authorList>
            <person name="Wei J."/>
            <person name="Shu W."/>
            <person name="Hu C."/>
        </authorList>
    </citation>
    <scope>NUCLEOTIDE SEQUENCE [LARGE SCALE GENOMIC DNA]</scope>
    <source>
        <strain evidence="2 3">GB2-A5</strain>
    </source>
</reference>
<keyword evidence="3" id="KW-1185">Reference proteome</keyword>
<feature type="region of interest" description="Disordered" evidence="1">
    <location>
        <begin position="200"/>
        <end position="233"/>
    </location>
</feature>
<feature type="compositionally biased region" description="Polar residues" evidence="1">
    <location>
        <begin position="223"/>
        <end position="233"/>
    </location>
</feature>
<accession>A0ABV0JUM9</accession>
<sequence length="463" mass="50274">MTIRRPYSLPNCTLILEGLSDGTSGQVDARPLMSILVNAECRFAGQEKPLTGGRDFFESLVMAVSNYAQEFLSGVPHWHNLQDKPTTVQLHRVNDHLHRLSVEMPGSAGDSNTAGVSTANSARQVDLTTVQLFDLVDAVDQFLADSRTLPDINLSIAPVPKRYAKAEVPVAQRAAPAAVGVSILGVAAIAFFVIPPPNVEPPKDPSAQPNASATSPASPVASQEPTISPTPVSADATNLESLLTSVPEITDPTQLRALERRLYDKIAQTWSGKRRRFSEQLIYRVGVGQDGAIVGYKPVNVAARDRASDTPLPELLYIPAGGSTFRSSDPIGQFKVVFTRTGVLQVSPWRGYTGEPSLGPQITDPTQLESLKTQLESQINGNWKKESVAFPRNLVYRVAVNKDGAIADYEPYNQPGYDYVKQTPLPNLVKPNQSAATLPQEPLAQFQVVFKPNGVVEVEQFRD</sequence>
<organism evidence="2 3">
    <name type="scientific">Funiculus sociatus GB2-A5</name>
    <dbReference type="NCBI Taxonomy" id="2933946"/>
    <lineage>
        <taxon>Bacteria</taxon>
        <taxon>Bacillati</taxon>
        <taxon>Cyanobacteriota</taxon>
        <taxon>Cyanophyceae</taxon>
        <taxon>Coleofasciculales</taxon>
        <taxon>Coleofasciculaceae</taxon>
        <taxon>Funiculus</taxon>
    </lineage>
</organism>
<protein>
    <submittedName>
        <fullName evidence="2">DUF4335 domain-containing protein</fullName>
    </submittedName>
</protein>
<dbReference type="Proteomes" id="UP001442494">
    <property type="component" value="Unassembled WGS sequence"/>
</dbReference>
<comment type="caution">
    <text evidence="2">The sequence shown here is derived from an EMBL/GenBank/DDBJ whole genome shotgun (WGS) entry which is preliminary data.</text>
</comment>
<evidence type="ECO:0000313" key="3">
    <source>
        <dbReference type="Proteomes" id="UP001442494"/>
    </source>
</evidence>
<evidence type="ECO:0000313" key="2">
    <source>
        <dbReference type="EMBL" id="MEP0867154.1"/>
    </source>
</evidence>